<dbReference type="GO" id="GO:0050129">
    <property type="term" value="F:N-formylglutamate deformylase activity"/>
    <property type="evidence" value="ECO:0007669"/>
    <property type="project" value="UniProtKB-EC"/>
</dbReference>
<organism evidence="1 2">
    <name type="scientific">Xylophilus rhododendri</name>
    <dbReference type="NCBI Taxonomy" id="2697032"/>
    <lineage>
        <taxon>Bacteria</taxon>
        <taxon>Pseudomonadati</taxon>
        <taxon>Pseudomonadota</taxon>
        <taxon>Betaproteobacteria</taxon>
        <taxon>Burkholderiales</taxon>
        <taxon>Xylophilus</taxon>
    </lineage>
</organism>
<dbReference type="Pfam" id="PF05013">
    <property type="entry name" value="FGase"/>
    <property type="match status" value="1"/>
</dbReference>
<dbReference type="NCBIfam" id="TIGR02017">
    <property type="entry name" value="hutG_amidohyd"/>
    <property type="match status" value="1"/>
</dbReference>
<dbReference type="Proteomes" id="UP000464787">
    <property type="component" value="Chromosome"/>
</dbReference>
<dbReference type="EC" id="3.5.1.68" evidence="1"/>
<dbReference type="EMBL" id="CP047650">
    <property type="protein sequence ID" value="QHI99465.1"/>
    <property type="molecule type" value="Genomic_DNA"/>
</dbReference>
<protein>
    <submittedName>
        <fullName evidence="1">N-formylglutamate deformylase</fullName>
        <ecNumber evidence="1">3.5.1.68</ecNumber>
    </submittedName>
</protein>
<evidence type="ECO:0000313" key="1">
    <source>
        <dbReference type="EMBL" id="QHI99465.1"/>
    </source>
</evidence>
<dbReference type="RefSeq" id="WP_160553278.1">
    <property type="nucleotide sequence ID" value="NZ_CP047650.1"/>
</dbReference>
<name>A0A857J9N3_9BURK</name>
<dbReference type="AlphaFoldDB" id="A0A857J9N3"/>
<keyword evidence="2" id="KW-1185">Reference proteome</keyword>
<gene>
    <name evidence="1" type="primary">hutG</name>
    <name evidence="1" type="ORF">GT347_16665</name>
</gene>
<evidence type="ECO:0000313" key="2">
    <source>
        <dbReference type="Proteomes" id="UP000464787"/>
    </source>
</evidence>
<dbReference type="SUPFAM" id="SSF53187">
    <property type="entry name" value="Zn-dependent exopeptidases"/>
    <property type="match status" value="1"/>
</dbReference>
<dbReference type="Gene3D" id="3.40.630.40">
    <property type="entry name" value="Zn-dependent exopeptidases"/>
    <property type="match status" value="1"/>
</dbReference>
<dbReference type="InterPro" id="IPR007709">
    <property type="entry name" value="N-FG_amidohydro"/>
</dbReference>
<dbReference type="KEGG" id="xyk:GT347_16665"/>
<keyword evidence="1" id="KW-0378">Hydrolase</keyword>
<reference evidence="1 2" key="1">
    <citation type="submission" date="2020-01" db="EMBL/GenBank/DDBJ databases">
        <title>Genome sequencing of strain KACC 21265.</title>
        <authorList>
            <person name="Heo J."/>
            <person name="Kim S.-J."/>
            <person name="Kim J.-S."/>
            <person name="Hong S.-B."/>
            <person name="Kwon S.-W."/>
        </authorList>
    </citation>
    <scope>NUCLEOTIDE SEQUENCE [LARGE SCALE GENOMIC DNA]</scope>
    <source>
        <strain evidence="1 2">KACC 21265</strain>
    </source>
</reference>
<proteinExistence type="predicted"/>
<dbReference type="InterPro" id="IPR010247">
    <property type="entry name" value="HutG_amidohyd"/>
</dbReference>
<accession>A0A857J9N3</accession>
<sequence>MTPEISTLVQGTVPLLVSIPHGGEYLPETFAARMTPAARLVADTDWHLARLYDFALKMGGSMLRANYSRYVIDLNRPSNGESLYPGQTTTGLCPAETFRGEPIYAEGFAPPDAAETARRVADYWLPYHQALQAEIDRLKAAHGQVLVWEAHSIASVLPRLFPGELPGLNVGTFDGRSCAPQMREAVVAATSASPFTWAADARFKGGFITRHYGRPQEGVHTVQLEMCQSLYMDETAPFAWREDRASRVQPTVEAMVRAAFGALGKA</sequence>